<name>A0ABN6S3A2_9BACT</name>
<evidence type="ECO:0000313" key="1">
    <source>
        <dbReference type="EMBL" id="BDQ36830.1"/>
    </source>
</evidence>
<evidence type="ECO:0000313" key="2">
    <source>
        <dbReference type="Proteomes" id="UP001317742"/>
    </source>
</evidence>
<gene>
    <name evidence="1" type="ORF">SYK_11900</name>
</gene>
<accession>A0ABN6S3A2</accession>
<evidence type="ECO:0008006" key="3">
    <source>
        <dbReference type="Google" id="ProtNLM"/>
    </source>
</evidence>
<dbReference type="InterPro" id="IPR025599">
    <property type="entry name" value="YjcZ"/>
</dbReference>
<dbReference type="Proteomes" id="UP001317742">
    <property type="component" value="Chromosome"/>
</dbReference>
<keyword evidence="2" id="KW-1185">Reference proteome</keyword>
<sequence>MADTIDVMPGLHQKIVLDVVNSINVAQDVERVQSNRSRIRHRLMDSITGAGGRRQNAINENHTEAIRGLFDFAVELTKSIELTNSVTTQINKQLVEVHKNIKDLALGVCEINDRLEQFIGWSEQRIGQLEERLKETSIEHSAHTHLERAFAKWAAGRLNQYSPITQLYLVIDDLYWGDFGELCKRYPDSQACKNNIGHAQDKLLIQLHTIMETESQIELPKWVTGSHNIPPKEQQSLSYMGDWATKHLHFPRTATNISGSPTVGVPLQFDCAFAVTRMWKQSMEIRLNDKIN</sequence>
<dbReference type="EMBL" id="AP026709">
    <property type="protein sequence ID" value="BDQ36830.1"/>
    <property type="molecule type" value="Genomic_DNA"/>
</dbReference>
<reference evidence="1 2" key="1">
    <citation type="submission" date="2022-08" db="EMBL/GenBank/DDBJ databases">
        <title>Genome Sequence of the sulphate-reducing bacterium, Pseudodesulfovibrio sp. SYK.</title>
        <authorList>
            <person name="Kondo R."/>
            <person name="Kataoka T."/>
        </authorList>
    </citation>
    <scope>NUCLEOTIDE SEQUENCE [LARGE SCALE GENOMIC DNA]</scope>
    <source>
        <strain evidence="1 2">SYK</strain>
    </source>
</reference>
<proteinExistence type="predicted"/>
<dbReference type="Pfam" id="PF13990">
    <property type="entry name" value="YjcZ"/>
    <property type="match status" value="1"/>
</dbReference>
<protein>
    <recommendedName>
        <fullName evidence="3">Chemotaxis protein</fullName>
    </recommendedName>
</protein>
<organism evidence="1 2">
    <name type="scientific">Pseudodesulfovibrio nedwellii</name>
    <dbReference type="NCBI Taxonomy" id="2973072"/>
    <lineage>
        <taxon>Bacteria</taxon>
        <taxon>Pseudomonadati</taxon>
        <taxon>Thermodesulfobacteriota</taxon>
        <taxon>Desulfovibrionia</taxon>
        <taxon>Desulfovibrionales</taxon>
        <taxon>Desulfovibrionaceae</taxon>
    </lineage>
</organism>